<dbReference type="OrthoDB" id="7644647at2"/>
<organism evidence="1 2">
    <name type="scientific">Celeribacter ethanolicus</name>
    <dbReference type="NCBI Taxonomy" id="1758178"/>
    <lineage>
        <taxon>Bacteria</taxon>
        <taxon>Pseudomonadati</taxon>
        <taxon>Pseudomonadota</taxon>
        <taxon>Alphaproteobacteria</taxon>
        <taxon>Rhodobacterales</taxon>
        <taxon>Roseobacteraceae</taxon>
        <taxon>Celeribacter</taxon>
    </lineage>
</organism>
<dbReference type="KEGG" id="ceh:CEW89_19535"/>
<dbReference type="Proteomes" id="UP000217935">
    <property type="component" value="Chromosome"/>
</dbReference>
<keyword evidence="2" id="KW-1185">Reference proteome</keyword>
<proteinExistence type="predicted"/>
<dbReference type="STRING" id="1758178.GCA_001550095_00893"/>
<name>A0A291GGT2_9RHOB</name>
<dbReference type="EMBL" id="CP022196">
    <property type="protein sequence ID" value="ATG49569.1"/>
    <property type="molecule type" value="Genomic_DNA"/>
</dbReference>
<protein>
    <submittedName>
        <fullName evidence="1">Uncharacterized protein</fullName>
    </submittedName>
</protein>
<sequence>MSAPLHGVGHNGGPALDPGVSYRRFVWNKARKSLMGESLPIEVIRMRVRRAEELGLPYKSYASIRASTGRDVVGFLFSSNALRLVRQGDRMNPAFADKLAEVKAARIVAAHHPLVPELIEELDAVDRAGRAPRPYAPWGQQRAALAELLGPKFPRDGLVLVSEAPFEAEWVEAGKLAGRIDAPVFFGG</sequence>
<gene>
    <name evidence="1" type="ORF">CEW89_19535</name>
</gene>
<accession>A0A291GGT2</accession>
<evidence type="ECO:0000313" key="2">
    <source>
        <dbReference type="Proteomes" id="UP000217935"/>
    </source>
</evidence>
<dbReference type="AlphaFoldDB" id="A0A291GGT2"/>
<evidence type="ECO:0000313" key="1">
    <source>
        <dbReference type="EMBL" id="ATG49569.1"/>
    </source>
</evidence>
<reference evidence="1 2" key="1">
    <citation type="submission" date="2017-06" db="EMBL/GenBank/DDBJ databases">
        <title>Celeribacter sp. TSPH2 complete genome sequence.</title>
        <authorList>
            <person name="Woo J.-H."/>
            <person name="Kim H.-S."/>
        </authorList>
    </citation>
    <scope>NUCLEOTIDE SEQUENCE [LARGE SCALE GENOMIC DNA]</scope>
    <source>
        <strain evidence="1 2">TSPH2</strain>
    </source>
</reference>
<dbReference type="RefSeq" id="WP_096807029.1">
    <property type="nucleotide sequence ID" value="NZ_CP022196.1"/>
</dbReference>